<keyword evidence="12" id="KW-1185">Reference proteome</keyword>
<dbReference type="InterPro" id="IPR002326">
    <property type="entry name" value="Cyt_c1"/>
</dbReference>
<evidence type="ECO:0000256" key="2">
    <source>
        <dbReference type="ARBA" id="ARBA00022617"/>
    </source>
</evidence>
<comment type="subcellular location">
    <subcellularLocation>
        <location evidence="1">Membrane</location>
    </subcellularLocation>
</comment>
<keyword evidence="3 9" id="KW-0812">Transmembrane</keyword>
<dbReference type="GO" id="GO:0020037">
    <property type="term" value="F:heme binding"/>
    <property type="evidence" value="ECO:0007669"/>
    <property type="project" value="InterPro"/>
</dbReference>
<dbReference type="GO" id="GO:0009055">
    <property type="term" value="F:electron transfer activity"/>
    <property type="evidence" value="ECO:0007669"/>
    <property type="project" value="InterPro"/>
</dbReference>
<accession>A0A4P9VPL0</accession>
<evidence type="ECO:0000256" key="1">
    <source>
        <dbReference type="ARBA" id="ARBA00004370"/>
    </source>
</evidence>
<sequence length="251" mass="28422">MKKQLIALLLAWMPVAVMAAGGSGYPLTHVDINLEDKAALQEGAKLYINYCMGCHSTEFQRYERVADDLGIPHELFMDNLVFDDAKIGDLMENAMRDDEAKLWFGAAPPDLTLVARVRGTDWLYTYLNTFYVDPKRPWGVNNKVFPDVAMPHVLAELQGLQEDTCGDTDPSTRDTLTGERMCGFKPITGKEGSMSEQEYKEATKNLVTFLAYAGEPAQLERKRVGVYVLLFLAVFFVFAYLLKREFWKDVH</sequence>
<dbReference type="Gene3D" id="1.10.760.10">
    <property type="entry name" value="Cytochrome c-like domain"/>
    <property type="match status" value="1"/>
</dbReference>
<dbReference type="AlphaFoldDB" id="A0A4P9VPL0"/>
<keyword evidence="2 8" id="KW-0349">Heme</keyword>
<feature type="transmembrane region" description="Helical" evidence="9">
    <location>
        <begin position="224"/>
        <end position="242"/>
    </location>
</feature>
<dbReference type="RefSeq" id="WP_094788395.1">
    <property type="nucleotide sequence ID" value="NZ_JAEVHG010000001.1"/>
</dbReference>
<feature type="binding site" description="covalent" evidence="8">
    <location>
        <position position="55"/>
    </location>
    <ligand>
        <name>heme c</name>
        <dbReference type="ChEBI" id="CHEBI:61717"/>
    </ligand>
</feature>
<evidence type="ECO:0000256" key="9">
    <source>
        <dbReference type="SAM" id="Phobius"/>
    </source>
</evidence>
<comment type="caution">
    <text evidence="11">The sequence shown here is derived from an EMBL/GenBank/DDBJ whole genome shotgun (WGS) entry which is preliminary data.</text>
</comment>
<dbReference type="Proteomes" id="UP000257039">
    <property type="component" value="Unassembled WGS sequence"/>
</dbReference>
<dbReference type="Pfam" id="PF02167">
    <property type="entry name" value="Cytochrom_C1"/>
    <property type="match status" value="1"/>
</dbReference>
<feature type="binding site" description="covalent" evidence="8">
    <location>
        <position position="51"/>
    </location>
    <ligand>
        <name>heme c</name>
        <dbReference type="ChEBI" id="CHEBI:61717"/>
    </ligand>
</feature>
<comment type="cofactor">
    <cofactor evidence="8">
        <name>heme c</name>
        <dbReference type="ChEBI" id="CHEBI:61717"/>
    </cofactor>
    <text evidence="8">Binds 1 heme c group covalently per subunit.</text>
</comment>
<dbReference type="Gene3D" id="1.20.5.100">
    <property type="entry name" value="Cytochrome c1, transmembrane anchor, C-terminal"/>
    <property type="match status" value="1"/>
</dbReference>
<evidence type="ECO:0000256" key="5">
    <source>
        <dbReference type="ARBA" id="ARBA00022989"/>
    </source>
</evidence>
<evidence type="ECO:0000313" key="11">
    <source>
        <dbReference type="EMBL" id="RDH45438.1"/>
    </source>
</evidence>
<evidence type="ECO:0000256" key="8">
    <source>
        <dbReference type="PIRSR" id="PIRSR602326-1"/>
    </source>
</evidence>
<dbReference type="GO" id="GO:0016020">
    <property type="term" value="C:membrane"/>
    <property type="evidence" value="ECO:0007669"/>
    <property type="project" value="UniProtKB-SubCell"/>
</dbReference>
<evidence type="ECO:0000313" key="12">
    <source>
        <dbReference type="Proteomes" id="UP000257039"/>
    </source>
</evidence>
<dbReference type="EMBL" id="NDXW01000001">
    <property type="protein sequence ID" value="RDH45438.1"/>
    <property type="molecule type" value="Genomic_DNA"/>
</dbReference>
<keyword evidence="10" id="KW-0732">Signal</keyword>
<reference evidence="11 12" key="1">
    <citation type="submission" date="2017-04" db="EMBL/GenBank/DDBJ databases">
        <title>Draft genome sequence of Zooshikella ganghwensis VG4 isolated from Red Sea sediments.</title>
        <authorList>
            <person name="Rehman Z."/>
            <person name="Alam I."/>
            <person name="Kamau A."/>
            <person name="Bajic V."/>
            <person name="Leiknes T."/>
        </authorList>
    </citation>
    <scope>NUCLEOTIDE SEQUENCE [LARGE SCALE GENOMIC DNA]</scope>
    <source>
        <strain evidence="11 12">VG4</strain>
    </source>
</reference>
<gene>
    <name evidence="11" type="ORF">B9G39_19390</name>
</gene>
<feature type="signal peptide" evidence="10">
    <location>
        <begin position="1"/>
        <end position="19"/>
    </location>
</feature>
<evidence type="ECO:0000256" key="6">
    <source>
        <dbReference type="ARBA" id="ARBA00023004"/>
    </source>
</evidence>
<dbReference type="PANTHER" id="PTHR10266">
    <property type="entry name" value="CYTOCHROME C1"/>
    <property type="match status" value="1"/>
</dbReference>
<dbReference type="PANTHER" id="PTHR10266:SF3">
    <property type="entry name" value="CYTOCHROME C1, HEME PROTEIN, MITOCHONDRIAL"/>
    <property type="match status" value="1"/>
</dbReference>
<keyword evidence="7 9" id="KW-0472">Membrane</keyword>
<organism evidence="11 12">
    <name type="scientific">Zooshikella ganghwensis</name>
    <dbReference type="NCBI Taxonomy" id="202772"/>
    <lineage>
        <taxon>Bacteria</taxon>
        <taxon>Pseudomonadati</taxon>
        <taxon>Pseudomonadota</taxon>
        <taxon>Gammaproteobacteria</taxon>
        <taxon>Oceanospirillales</taxon>
        <taxon>Zooshikellaceae</taxon>
        <taxon>Zooshikella</taxon>
    </lineage>
</organism>
<dbReference type="GO" id="GO:0046872">
    <property type="term" value="F:metal ion binding"/>
    <property type="evidence" value="ECO:0007669"/>
    <property type="project" value="UniProtKB-KW"/>
</dbReference>
<protein>
    <submittedName>
        <fullName evidence="11">Cytochrome c1</fullName>
    </submittedName>
</protein>
<dbReference type="InterPro" id="IPR036909">
    <property type="entry name" value="Cyt_c-like_dom_sf"/>
</dbReference>
<name>A0A4P9VPL0_9GAMM</name>
<evidence type="ECO:0000256" key="10">
    <source>
        <dbReference type="SAM" id="SignalP"/>
    </source>
</evidence>
<proteinExistence type="predicted"/>
<keyword evidence="6 8" id="KW-0408">Iron</keyword>
<feature type="binding site" description="covalent" evidence="8">
    <location>
        <position position="54"/>
    </location>
    <ligand>
        <name>heme c</name>
        <dbReference type="ChEBI" id="CHEBI:61717"/>
    </ligand>
</feature>
<feature type="chain" id="PRO_5020221211" evidence="10">
    <location>
        <begin position="20"/>
        <end position="251"/>
    </location>
</feature>
<dbReference type="SUPFAM" id="SSF46626">
    <property type="entry name" value="Cytochrome c"/>
    <property type="match status" value="1"/>
</dbReference>
<keyword evidence="5 9" id="KW-1133">Transmembrane helix</keyword>
<evidence type="ECO:0000256" key="3">
    <source>
        <dbReference type="ARBA" id="ARBA00022692"/>
    </source>
</evidence>
<keyword evidence="4 8" id="KW-0479">Metal-binding</keyword>
<evidence type="ECO:0000256" key="4">
    <source>
        <dbReference type="ARBA" id="ARBA00022723"/>
    </source>
</evidence>
<dbReference type="PRINTS" id="PR00603">
    <property type="entry name" value="CYTOCHROMEC1"/>
</dbReference>
<evidence type="ECO:0000256" key="7">
    <source>
        <dbReference type="ARBA" id="ARBA00023136"/>
    </source>
</evidence>